<dbReference type="Gene3D" id="1.10.510.10">
    <property type="entry name" value="Transferase(Phosphotransferase) domain 1"/>
    <property type="match status" value="1"/>
</dbReference>
<dbReference type="Proteomes" id="UP000016801">
    <property type="component" value="Unassembled WGS sequence"/>
</dbReference>
<comment type="caution">
    <text evidence="8">The sequence shown here is derived from an EMBL/GenBank/DDBJ whole genome shotgun (WGS) entry which is preliminary data.</text>
</comment>
<dbReference type="OrthoDB" id="5979581at2759"/>
<dbReference type="GO" id="GO:0004674">
    <property type="term" value="F:protein serine/threonine kinase activity"/>
    <property type="evidence" value="ECO:0007669"/>
    <property type="project" value="UniProtKB-KW"/>
</dbReference>
<dbReference type="GO" id="GO:0005634">
    <property type="term" value="C:nucleus"/>
    <property type="evidence" value="ECO:0007669"/>
    <property type="project" value="TreeGrafter"/>
</dbReference>
<dbReference type="GO" id="GO:0005524">
    <property type="term" value="F:ATP binding"/>
    <property type="evidence" value="ECO:0007669"/>
    <property type="project" value="UniProtKB-KW"/>
</dbReference>
<keyword evidence="9" id="KW-1185">Reference proteome</keyword>
<dbReference type="PhylomeDB" id="M1WD15"/>
<keyword evidence="2" id="KW-0808">Transferase</keyword>
<proteinExistence type="predicted"/>
<dbReference type="SUPFAM" id="SSF56112">
    <property type="entry name" value="Protein kinase-like (PK-like)"/>
    <property type="match status" value="1"/>
</dbReference>
<dbReference type="PROSITE" id="PS50011">
    <property type="entry name" value="PROTEIN_KINASE_DOM"/>
    <property type="match status" value="1"/>
</dbReference>
<dbReference type="GO" id="GO:0043484">
    <property type="term" value="P:regulation of RNA splicing"/>
    <property type="evidence" value="ECO:0007669"/>
    <property type="project" value="TreeGrafter"/>
</dbReference>
<keyword evidence="3" id="KW-0547">Nucleotide-binding</keyword>
<evidence type="ECO:0000256" key="5">
    <source>
        <dbReference type="ARBA" id="ARBA00022840"/>
    </source>
</evidence>
<dbReference type="eggNOG" id="KOG0671">
    <property type="taxonomic scope" value="Eukaryota"/>
</dbReference>
<protein>
    <submittedName>
        <fullName evidence="8">Related to dis1-suppressing protein kinase dsk1</fullName>
    </submittedName>
</protein>
<dbReference type="AlphaFoldDB" id="M1WD15"/>
<feature type="region of interest" description="Disordered" evidence="6">
    <location>
        <begin position="430"/>
        <end position="465"/>
    </location>
</feature>
<name>M1WD15_CLAP2</name>
<dbReference type="EMBL" id="CAGA01000012">
    <property type="protein sequence ID" value="CCE29214.1"/>
    <property type="molecule type" value="Genomic_DNA"/>
</dbReference>
<dbReference type="PANTHER" id="PTHR45646:SF11">
    <property type="entry name" value="SERINE_THREONINE-PROTEIN KINASE DOA"/>
    <property type="match status" value="1"/>
</dbReference>
<evidence type="ECO:0000259" key="7">
    <source>
        <dbReference type="PROSITE" id="PS50011"/>
    </source>
</evidence>
<gene>
    <name evidence="8" type="ORF">CPUR_02907</name>
</gene>
<dbReference type="VEuPathDB" id="FungiDB:CPUR_02907"/>
<evidence type="ECO:0000256" key="6">
    <source>
        <dbReference type="SAM" id="MobiDB-lite"/>
    </source>
</evidence>
<dbReference type="HOGENOM" id="CLU_000288_81_2_1"/>
<reference evidence="8 9" key="1">
    <citation type="journal article" date="2013" name="PLoS Genet.">
        <title>Plant-symbiotic fungi as chemical engineers: Multi-genome analysis of the Clavicipitaceae reveals dynamics of alkaloid loci.</title>
        <authorList>
            <person name="Schardl C.L."/>
            <person name="Young C.A."/>
            <person name="Hesse U."/>
            <person name="Amyotte S.G."/>
            <person name="Andreeva K."/>
            <person name="Calie P.J."/>
            <person name="Fleetwood D.J."/>
            <person name="Haws D.C."/>
            <person name="Moore N."/>
            <person name="Oeser B."/>
            <person name="Panaccione D.G."/>
            <person name="Schweri K.K."/>
            <person name="Voisey C.R."/>
            <person name="Farman M.L."/>
            <person name="Jaromczyk J.W."/>
            <person name="Roe B.A."/>
            <person name="O'Sullivan D.M."/>
            <person name="Scott B."/>
            <person name="Tudzynski P."/>
            <person name="An Z."/>
            <person name="Arnaoudova E.G."/>
            <person name="Bullock C.T."/>
            <person name="Charlton N.D."/>
            <person name="Chen L."/>
            <person name="Cox M."/>
            <person name="Dinkins R.D."/>
            <person name="Florea S."/>
            <person name="Glenn A.E."/>
            <person name="Gordon A."/>
            <person name="Gueldener U."/>
            <person name="Harris D.R."/>
            <person name="Hollin W."/>
            <person name="Jaromczyk J."/>
            <person name="Johnson R.D."/>
            <person name="Khan A.K."/>
            <person name="Leistner E."/>
            <person name="Leuchtmann A."/>
            <person name="Li C."/>
            <person name="Liu J."/>
            <person name="Liu J."/>
            <person name="Liu M."/>
            <person name="Mace W."/>
            <person name="Machado C."/>
            <person name="Nagabhyru P."/>
            <person name="Pan J."/>
            <person name="Schmid J."/>
            <person name="Sugawara K."/>
            <person name="Steiner U."/>
            <person name="Takach J.E."/>
            <person name="Tanaka E."/>
            <person name="Webb J.S."/>
            <person name="Wilson E.V."/>
            <person name="Wiseman J.L."/>
            <person name="Yoshida R."/>
            <person name="Zeng Z."/>
        </authorList>
    </citation>
    <scope>NUCLEOTIDE SEQUENCE [LARGE SCALE GENOMIC DNA]</scope>
    <source>
        <strain evidence="8 9">20.1</strain>
    </source>
</reference>
<feature type="compositionally biased region" description="Basic and acidic residues" evidence="6">
    <location>
        <begin position="433"/>
        <end position="445"/>
    </location>
</feature>
<dbReference type="InterPro" id="IPR011009">
    <property type="entry name" value="Kinase-like_dom_sf"/>
</dbReference>
<keyword evidence="4 8" id="KW-0418">Kinase</keyword>
<evidence type="ECO:0000256" key="3">
    <source>
        <dbReference type="ARBA" id="ARBA00022741"/>
    </source>
</evidence>
<keyword evidence="5" id="KW-0067">ATP-binding</keyword>
<dbReference type="InterPro" id="IPR000719">
    <property type="entry name" value="Prot_kinase_dom"/>
</dbReference>
<dbReference type="SMART" id="SM00220">
    <property type="entry name" value="S_TKc"/>
    <property type="match status" value="1"/>
</dbReference>
<evidence type="ECO:0000256" key="4">
    <source>
        <dbReference type="ARBA" id="ARBA00022777"/>
    </source>
</evidence>
<evidence type="ECO:0000256" key="1">
    <source>
        <dbReference type="ARBA" id="ARBA00022527"/>
    </source>
</evidence>
<dbReference type="InterPro" id="IPR051175">
    <property type="entry name" value="CLK_kinases"/>
</dbReference>
<evidence type="ECO:0000313" key="9">
    <source>
        <dbReference type="Proteomes" id="UP000016801"/>
    </source>
</evidence>
<feature type="domain" description="Protein kinase" evidence="7">
    <location>
        <begin position="49"/>
        <end position="420"/>
    </location>
</feature>
<keyword evidence="1" id="KW-0723">Serine/threonine-protein kinase</keyword>
<evidence type="ECO:0000256" key="2">
    <source>
        <dbReference type="ARBA" id="ARBA00022679"/>
    </source>
</evidence>
<sequence>MALILGTIPFDELYDGGTDEEDLEDLELLGGVLGDFYPVDIDDRLNERYRIVHKLGSGPFSEVWLAIHEETHKYVAIKVGIAQSDGSEGQILTKISHILANSKIGNDKKLLVPTLLDRFEISGPKGTHPCLVTLPAQCTLENAKFKASGGLFQLDVARSLAAQLAIAVSIVHKNGYAHGDLDLRNVLLQLPASLDDLSVEKLYETYGRPEKWLVEDIEPKAASPDLSVPTCLVCPGCLIVPGHEITLAEAKLTLSNFRTAFRPADKSRFVSQADRALRPPEVLLEPETPLDFASDIWSLGCLIFSLLGGDSLIQGCWVRPGEITAQQVELSGHMPPEWWRRWEERPEWYTEDGEPLFGPEEARPWERRFEESVQKPRETSGMETLAEDELAAVLKLLRDILAWKPSERPNISKVLKSDWMTRWALPAYQNGSEKQKHLKEPRDLEVLSDLQAPKDTTKTLRKRKA</sequence>
<evidence type="ECO:0000313" key="8">
    <source>
        <dbReference type="EMBL" id="CCE29214.1"/>
    </source>
</evidence>
<dbReference type="Gene3D" id="3.30.200.20">
    <property type="entry name" value="Phosphorylase Kinase, domain 1"/>
    <property type="match status" value="1"/>
</dbReference>
<accession>M1WD15</accession>
<dbReference type="Pfam" id="PF00069">
    <property type="entry name" value="Pkinase"/>
    <property type="match status" value="2"/>
</dbReference>
<organism evidence="8 9">
    <name type="scientific">Claviceps purpurea (strain 20.1)</name>
    <name type="common">Ergot fungus</name>
    <name type="synonym">Sphacelia segetum</name>
    <dbReference type="NCBI Taxonomy" id="1111077"/>
    <lineage>
        <taxon>Eukaryota</taxon>
        <taxon>Fungi</taxon>
        <taxon>Dikarya</taxon>
        <taxon>Ascomycota</taxon>
        <taxon>Pezizomycotina</taxon>
        <taxon>Sordariomycetes</taxon>
        <taxon>Hypocreomycetidae</taxon>
        <taxon>Hypocreales</taxon>
        <taxon>Clavicipitaceae</taxon>
        <taxon>Claviceps</taxon>
    </lineage>
</organism>
<dbReference type="PANTHER" id="PTHR45646">
    <property type="entry name" value="SERINE/THREONINE-PROTEIN KINASE DOA-RELATED"/>
    <property type="match status" value="1"/>
</dbReference>